<dbReference type="STRING" id="571438.SAMN05192586_11245"/>
<feature type="signal peptide" evidence="1">
    <location>
        <begin position="1"/>
        <end position="30"/>
    </location>
</feature>
<gene>
    <name evidence="2" type="ORF">SAMN05192586_11245</name>
</gene>
<evidence type="ECO:0000313" key="2">
    <source>
        <dbReference type="EMBL" id="SDF76022.1"/>
    </source>
</evidence>
<dbReference type="Proteomes" id="UP000199355">
    <property type="component" value="Unassembled WGS sequence"/>
</dbReference>
<dbReference type="OrthoDB" id="5455792at2"/>
<dbReference type="RefSeq" id="WP_092154236.1">
    <property type="nucleotide sequence ID" value="NZ_FNBX01000012.1"/>
</dbReference>
<keyword evidence="3" id="KW-1185">Reference proteome</keyword>
<keyword evidence="1" id="KW-0732">Signal</keyword>
<name>A0A1G7NPW3_9BACT</name>
<evidence type="ECO:0000256" key="1">
    <source>
        <dbReference type="SAM" id="SignalP"/>
    </source>
</evidence>
<organism evidence="2 3">
    <name type="scientific">Desulfovibrio legallii</name>
    <dbReference type="NCBI Taxonomy" id="571438"/>
    <lineage>
        <taxon>Bacteria</taxon>
        <taxon>Pseudomonadati</taxon>
        <taxon>Thermodesulfobacteriota</taxon>
        <taxon>Desulfovibrionia</taxon>
        <taxon>Desulfovibrionales</taxon>
        <taxon>Desulfovibrionaceae</taxon>
        <taxon>Desulfovibrio</taxon>
    </lineage>
</organism>
<feature type="chain" id="PRO_5011591676" description="Translation initiation factor 2" evidence="1">
    <location>
        <begin position="31"/>
        <end position="246"/>
    </location>
</feature>
<sequence>MRRCPAPPFAALLAALLPLIFLWAARPATALTIAKGVPFYARDMEYYYQEKRAETLPGILRTFDAQGVLADSRKQLTLAAFLAEVLRRDPTARQRLLPPQPGLSRDGRRTLAWTAHLALLPDAATLIHSLLQPEEALLQRQIAESPAPLLRWNLYAEKTVLQMYWTAYFASGDTAYLDPILEAALRYARLNAAGLQKDPNFPVCAAAAASLYDLAPRHAAVNARVAQALDRCSGPEAATLRTILRR</sequence>
<reference evidence="3" key="1">
    <citation type="submission" date="2016-10" db="EMBL/GenBank/DDBJ databases">
        <authorList>
            <person name="Varghese N."/>
            <person name="Submissions S."/>
        </authorList>
    </citation>
    <scope>NUCLEOTIDE SEQUENCE [LARGE SCALE GENOMIC DNA]</scope>
    <source>
        <strain evidence="3">KHC7</strain>
    </source>
</reference>
<accession>A0A1G7NPW3</accession>
<dbReference type="AlphaFoldDB" id="A0A1G7NPW3"/>
<evidence type="ECO:0000313" key="3">
    <source>
        <dbReference type="Proteomes" id="UP000199355"/>
    </source>
</evidence>
<dbReference type="EMBL" id="FNBX01000012">
    <property type="protein sequence ID" value="SDF76022.1"/>
    <property type="molecule type" value="Genomic_DNA"/>
</dbReference>
<evidence type="ECO:0008006" key="4">
    <source>
        <dbReference type="Google" id="ProtNLM"/>
    </source>
</evidence>
<protein>
    <recommendedName>
        <fullName evidence="4">Translation initiation factor 2</fullName>
    </recommendedName>
</protein>
<proteinExistence type="predicted"/>